<dbReference type="KEGG" id="str:Sterm_2341"/>
<evidence type="ECO:0000313" key="5">
    <source>
        <dbReference type="EMBL" id="ACZ09195.1"/>
    </source>
</evidence>
<dbReference type="GO" id="GO:0006542">
    <property type="term" value="P:glutamine biosynthetic process"/>
    <property type="evidence" value="ECO:0007669"/>
    <property type="project" value="InterPro"/>
</dbReference>
<reference evidence="5 6" key="2">
    <citation type="journal article" date="2010" name="Stand. Genomic Sci.">
        <title>Complete genome sequence of Sebaldella termitidis type strain (NCTC 11300).</title>
        <authorList>
            <person name="Harmon-Smith M."/>
            <person name="Celia L."/>
            <person name="Chertkov O."/>
            <person name="Lapidus A."/>
            <person name="Copeland A."/>
            <person name="Glavina Del Rio T."/>
            <person name="Nolan M."/>
            <person name="Lucas S."/>
            <person name="Tice H."/>
            <person name="Cheng J.F."/>
            <person name="Han C."/>
            <person name="Detter J.C."/>
            <person name="Bruce D."/>
            <person name="Goodwin L."/>
            <person name="Pitluck S."/>
            <person name="Pati A."/>
            <person name="Liolios K."/>
            <person name="Ivanova N."/>
            <person name="Mavromatis K."/>
            <person name="Mikhailova N."/>
            <person name="Chen A."/>
            <person name="Palaniappan K."/>
            <person name="Land M."/>
            <person name="Hauser L."/>
            <person name="Chang Y.J."/>
            <person name="Jeffries C.D."/>
            <person name="Brettin T."/>
            <person name="Goker M."/>
            <person name="Beck B."/>
            <person name="Bristow J."/>
            <person name="Eisen J.A."/>
            <person name="Markowitz V."/>
            <person name="Hugenholtz P."/>
            <person name="Kyrpides N.C."/>
            <person name="Klenk H.P."/>
            <person name="Chen F."/>
        </authorList>
    </citation>
    <scope>NUCLEOTIDE SEQUENCE [LARGE SCALE GENOMIC DNA]</scope>
    <source>
        <strain evidence="6">ATCC 33386 / NCTC 11300</strain>
    </source>
</reference>
<comment type="similarity">
    <text evidence="1 2">Belongs to the glutamine synthetase family.</text>
</comment>
<sequence>METMENKMKLFGENAFTDKNLKKRVPKDVFKEFKLSQTGEVELSLASAEVIANALKDWAIKRGATHYSHWFQPLTELTAEKHDSFLDPSSDEEIIYRFSGKSLIKGEPDASSFPNGGLRSTFEARGYTVWDTSSPPFIKENKNGATLYIPTAFISYNGEALDKKVPLLRSMSAVNKHALRILRALGNTTAKNVVCTLGVEQEYFLIKREFFEKREDLLLTGRTLFGAPAPKGQELNDHYFGKIKEKVINFMSDLDAELWTVGISSKTRHNEVAPNQFEIASLFSLANQASDQNQVIMETIEKVALRHDLVALLHEKPFAGVNGSGKHNNWSLATDDGENLLEPGYSPERNLQFLLFLSAVIEAVDRYYPLLRVTTASATNDHRLGGHEAPPAIISVFLGDPLTSALEFVALNKDSLREAIENLEMGIESLPKLPLDSGDRNRTSPFAFTGNKFEFRMPGSSSTPATTAASINIIVSKVLSEYADKLENSNDIEKAVISIITDAYKKHNRIIFNGDGYSEEWHKEAEKRGLSNIIAASDSLSTFLDEEITQICEEMKILSRTELESRYNAYAERYVTQLSIESKTLIEIANKDIIPAAIKYANILADNIEKTSKIYTGMTTVQEDLLKVVLENITVIKTGITCLESKLFELNKINSISEQLAFAHDEFLKGLNDLREPCDTLEKIIDRNIWPMPTYKDLLFFL</sequence>
<dbReference type="STRING" id="526218.Sterm_2341"/>
<dbReference type="InterPro" id="IPR008147">
    <property type="entry name" value="Gln_synt_N"/>
</dbReference>
<protein>
    <submittedName>
        <fullName evidence="5">Glutamine synthetase catalytic region</fullName>
    </submittedName>
</protein>
<dbReference type="GO" id="GO:0004356">
    <property type="term" value="F:glutamine synthetase activity"/>
    <property type="evidence" value="ECO:0007669"/>
    <property type="project" value="InterPro"/>
</dbReference>
<evidence type="ECO:0000259" key="3">
    <source>
        <dbReference type="PROSITE" id="PS51986"/>
    </source>
</evidence>
<organism evidence="5 6">
    <name type="scientific">Sebaldella termitidis (strain ATCC 33386 / NCTC 11300)</name>
    <dbReference type="NCBI Taxonomy" id="526218"/>
    <lineage>
        <taxon>Bacteria</taxon>
        <taxon>Fusobacteriati</taxon>
        <taxon>Fusobacteriota</taxon>
        <taxon>Fusobacteriia</taxon>
        <taxon>Fusobacteriales</taxon>
        <taxon>Leptotrichiaceae</taxon>
        <taxon>Sebaldella</taxon>
    </lineage>
</organism>
<evidence type="ECO:0000259" key="4">
    <source>
        <dbReference type="PROSITE" id="PS51987"/>
    </source>
</evidence>
<dbReference type="EMBL" id="CP001739">
    <property type="protein sequence ID" value="ACZ09195.1"/>
    <property type="molecule type" value="Genomic_DNA"/>
</dbReference>
<dbReference type="PANTHER" id="PTHR42974">
    <property type="entry name" value="GLUTAMINE SYNTHETASE"/>
    <property type="match status" value="1"/>
</dbReference>
<dbReference type="Proteomes" id="UP000000845">
    <property type="component" value="Chromosome"/>
</dbReference>
<dbReference type="PROSITE" id="PS51987">
    <property type="entry name" value="GS_CATALYTIC"/>
    <property type="match status" value="1"/>
</dbReference>
<dbReference type="AlphaFoldDB" id="D1AL52"/>
<keyword evidence="6" id="KW-1185">Reference proteome</keyword>
<dbReference type="PANTHER" id="PTHR42974:SF1">
    <property type="entry name" value="TYPE-3 GLUTAMINE SYNTHETASE"/>
    <property type="match status" value="1"/>
</dbReference>
<dbReference type="Gene3D" id="1.20.120.1560">
    <property type="match status" value="1"/>
</dbReference>
<dbReference type="Pfam" id="PF00120">
    <property type="entry name" value="Gln-synt_C"/>
    <property type="match status" value="1"/>
</dbReference>
<evidence type="ECO:0000256" key="1">
    <source>
        <dbReference type="PROSITE-ProRule" id="PRU01330"/>
    </source>
</evidence>
<feature type="domain" description="GS catalytic" evidence="4">
    <location>
        <begin position="174"/>
        <end position="593"/>
    </location>
</feature>
<dbReference type="InterPro" id="IPR014746">
    <property type="entry name" value="Gln_synth/guanido_kin_cat_dom"/>
</dbReference>
<dbReference type="InterPro" id="IPR052725">
    <property type="entry name" value="GS_Type-3"/>
</dbReference>
<dbReference type="InterPro" id="IPR008146">
    <property type="entry name" value="Gln_synth_cat_dom"/>
</dbReference>
<dbReference type="SMART" id="SM01230">
    <property type="entry name" value="Gln-synt_C"/>
    <property type="match status" value="1"/>
</dbReference>
<dbReference type="PROSITE" id="PS51986">
    <property type="entry name" value="GS_BETA_GRASP"/>
    <property type="match status" value="1"/>
</dbReference>
<evidence type="ECO:0000313" key="6">
    <source>
        <dbReference type="Proteomes" id="UP000000845"/>
    </source>
</evidence>
<dbReference type="Pfam" id="PF12437">
    <property type="entry name" value="GSIII_N"/>
    <property type="match status" value="1"/>
</dbReference>
<proteinExistence type="inferred from homology"/>
<dbReference type="PROSITE" id="PS00181">
    <property type="entry name" value="GLNA_ATP"/>
    <property type="match status" value="1"/>
</dbReference>
<feature type="domain" description="GS beta-grasp" evidence="3">
    <location>
        <begin position="65"/>
        <end position="158"/>
    </location>
</feature>
<dbReference type="SUPFAM" id="SSF55931">
    <property type="entry name" value="Glutamine synthetase/guanido kinase"/>
    <property type="match status" value="1"/>
</dbReference>
<dbReference type="Gene3D" id="3.30.590.10">
    <property type="entry name" value="Glutamine synthetase/guanido kinase, catalytic domain"/>
    <property type="match status" value="1"/>
</dbReference>
<reference evidence="6" key="1">
    <citation type="submission" date="2009-09" db="EMBL/GenBank/DDBJ databases">
        <title>The complete chromosome of Sebaldella termitidis ATCC 33386.</title>
        <authorList>
            <consortium name="US DOE Joint Genome Institute (JGI-PGF)"/>
            <person name="Lucas S."/>
            <person name="Copeland A."/>
            <person name="Lapidus A."/>
            <person name="Glavina del Rio T."/>
            <person name="Dalin E."/>
            <person name="Tice H."/>
            <person name="Bruce D."/>
            <person name="Goodwin L."/>
            <person name="Pitluck S."/>
            <person name="Kyrpides N."/>
            <person name="Mavromatis K."/>
            <person name="Ivanova N."/>
            <person name="Mikhailova N."/>
            <person name="Sims D."/>
            <person name="Meincke L."/>
            <person name="Brettin T."/>
            <person name="Detter J.C."/>
            <person name="Han C."/>
            <person name="Larimer F."/>
            <person name="Land M."/>
            <person name="Hauser L."/>
            <person name="Markowitz V."/>
            <person name="Cheng J.F."/>
            <person name="Hugenholtz P."/>
            <person name="Woyke T."/>
            <person name="Wu D."/>
            <person name="Eisen J.A."/>
        </authorList>
    </citation>
    <scope>NUCLEOTIDE SEQUENCE [LARGE SCALE GENOMIC DNA]</scope>
    <source>
        <strain evidence="6">ATCC 33386 / NCTC 11300</strain>
    </source>
</reference>
<accession>D1AL52</accession>
<dbReference type="eggNOG" id="COG3968">
    <property type="taxonomic scope" value="Bacteria"/>
</dbReference>
<dbReference type="InterPro" id="IPR022147">
    <property type="entry name" value="GSIII_N"/>
</dbReference>
<dbReference type="InterPro" id="IPR027303">
    <property type="entry name" value="Gln_synth_gly_rich_site"/>
</dbReference>
<gene>
    <name evidence="5" type="ordered locus">Sterm_2341</name>
</gene>
<dbReference type="HOGENOM" id="CLU_024307_0_0_0"/>
<evidence type="ECO:0000256" key="2">
    <source>
        <dbReference type="RuleBase" id="RU000384"/>
    </source>
</evidence>
<name>D1AL52_SEBTE</name>
<dbReference type="InterPro" id="IPR040577">
    <property type="entry name" value="Gln-synt_C"/>
</dbReference>
<dbReference type="Pfam" id="PF18318">
    <property type="entry name" value="Gln-synt_C-ter"/>
    <property type="match status" value="1"/>
</dbReference>